<reference evidence="2" key="1">
    <citation type="journal article" date="2013" name="Stand. Genomic Sci.">
        <title>Complete genome sequence of Desulfocapsa sulfexigens, a marine deltaproteobacterium specialized in disproportionating inorganic sulfur compounds.</title>
        <authorList>
            <person name="Finster K.W."/>
            <person name="Kjeldsen K.U."/>
            <person name="Kube M."/>
            <person name="Reinhardt R."/>
            <person name="Mussmann M."/>
            <person name="Amann R."/>
            <person name="Schreiber L."/>
        </authorList>
    </citation>
    <scope>NUCLEOTIDE SEQUENCE [LARGE SCALE GENOMIC DNA]</scope>
    <source>
        <strain evidence="2">DSM 10523 / SB164P1</strain>
    </source>
</reference>
<dbReference type="HOGENOM" id="CLU_3117195_0_0_7"/>
<evidence type="ECO:0000313" key="2">
    <source>
        <dbReference type="Proteomes" id="UP000011721"/>
    </source>
</evidence>
<accession>M1NI83</accession>
<dbReference type="STRING" id="1167006.UWK_02754"/>
<evidence type="ECO:0000313" key="1">
    <source>
        <dbReference type="EMBL" id="AGF79289.1"/>
    </source>
</evidence>
<protein>
    <submittedName>
        <fullName evidence="1">Uncharacterized protein</fullName>
    </submittedName>
</protein>
<organism evidence="1 2">
    <name type="scientific">Desulfocapsa sulfexigens (strain DSM 10523 / SB164P1)</name>
    <dbReference type="NCBI Taxonomy" id="1167006"/>
    <lineage>
        <taxon>Bacteria</taxon>
        <taxon>Pseudomonadati</taxon>
        <taxon>Thermodesulfobacteriota</taxon>
        <taxon>Desulfobulbia</taxon>
        <taxon>Desulfobulbales</taxon>
        <taxon>Desulfocapsaceae</taxon>
        <taxon>Desulfocapsa</taxon>
    </lineage>
</organism>
<gene>
    <name evidence="1" type="ordered locus">UWK_02754</name>
</gene>
<dbReference type="Gene3D" id="2.60.40.420">
    <property type="entry name" value="Cupredoxins - blue copper proteins"/>
    <property type="match status" value="1"/>
</dbReference>
<dbReference type="EMBL" id="CP003985">
    <property type="protein sequence ID" value="AGF79289.1"/>
    <property type="molecule type" value="Genomic_DNA"/>
</dbReference>
<proteinExistence type="predicted"/>
<dbReference type="Proteomes" id="UP000011721">
    <property type="component" value="Chromosome"/>
</dbReference>
<dbReference type="KEGG" id="dsf:UWK_02754"/>
<keyword evidence="2" id="KW-1185">Reference proteome</keyword>
<dbReference type="AlphaFoldDB" id="M1NI83"/>
<name>M1NI83_DESSD</name>
<sequence length="50" mass="5925">MGMMERRLTINGKQMDINRIDEQVQLGSTETWEITNRAAMMIRYQSKNSF</sequence>
<dbReference type="InterPro" id="IPR008972">
    <property type="entry name" value="Cupredoxin"/>
</dbReference>